<dbReference type="EMBL" id="HBFQ01065267">
    <property type="protein sequence ID" value="CAD8871971.1"/>
    <property type="molecule type" value="Transcribed_RNA"/>
</dbReference>
<dbReference type="InterPro" id="IPR036928">
    <property type="entry name" value="AS_sf"/>
</dbReference>
<organism evidence="3">
    <name type="scientific">Noctiluca scintillans</name>
    <name type="common">Sea sparkle</name>
    <name type="synonym">Red tide dinoflagellate</name>
    <dbReference type="NCBI Taxonomy" id="2966"/>
    <lineage>
        <taxon>Eukaryota</taxon>
        <taxon>Sar</taxon>
        <taxon>Alveolata</taxon>
        <taxon>Dinophyceae</taxon>
        <taxon>Noctilucales</taxon>
        <taxon>Noctilucaceae</taxon>
        <taxon>Noctiluca</taxon>
    </lineage>
</organism>
<name>A0A7S1B1H2_NOCSC</name>
<evidence type="ECO:0000313" key="3">
    <source>
        <dbReference type="EMBL" id="CAD8871971.1"/>
    </source>
</evidence>
<accession>A0A7S1B1H2</accession>
<feature type="domain" description="Amidase" evidence="2">
    <location>
        <begin position="40"/>
        <end position="466"/>
    </location>
</feature>
<dbReference type="SUPFAM" id="SSF75304">
    <property type="entry name" value="Amidase signature (AS) enzymes"/>
    <property type="match status" value="1"/>
</dbReference>
<dbReference type="AlphaFoldDB" id="A0A7S1B1H2"/>
<dbReference type="InterPro" id="IPR000120">
    <property type="entry name" value="Amidase"/>
</dbReference>
<protein>
    <recommendedName>
        <fullName evidence="2">Amidase domain-containing protein</fullName>
    </recommendedName>
</protein>
<proteinExistence type="inferred from homology"/>
<dbReference type="GO" id="GO:0003824">
    <property type="term" value="F:catalytic activity"/>
    <property type="evidence" value="ECO:0007669"/>
    <property type="project" value="InterPro"/>
</dbReference>
<dbReference type="PANTHER" id="PTHR11895">
    <property type="entry name" value="TRANSAMIDASE"/>
    <property type="match status" value="1"/>
</dbReference>
<dbReference type="Pfam" id="PF01425">
    <property type="entry name" value="Amidase"/>
    <property type="match status" value="1"/>
</dbReference>
<evidence type="ECO:0000259" key="2">
    <source>
        <dbReference type="Pfam" id="PF01425"/>
    </source>
</evidence>
<sequence>MQTLAPDVPADLHLLDAHAAVELLRNGLVSPVQLLDVVEKRLASVEHLVHAVPTTCLERARAAAKKLKHPVEPPRGYLYGLPVLIKDTEAVSGVRFTEGYGPFGDRIAPSSGPVARQLEARGAIIVGKTNVPEFAAGSQCFNSLFPTTVSPWDTRTTAGGSSGGSAAALASCECWLASGSDLGGSLRTPAAFCGVVGFRVSPGVVPRDGATPSGPLLGLHGVSGPMGRCVRDVGLFLDAMSGSAGWDFAPCAQEEAWEVVAIRGAQTRGTSRRVAFSDFGVHVNPEVAALCRRSAELLAGEGPGNGTVRDLCAADLDVPLAERLFMVLRAERFANNFGPLLEFDDLAGALKPEIHWNINVGRVPEAHAMAASAREHMSTLAEQVELLFQDVDVLVTPATLDGAFDAEVRYPTEQESFTNYLSWMVPAYVVTMMNCPAMVLPCGFLADGRPVGVQLVGPPGGDAAVLEAAAALEASLELPRACPVPRSGSVSLGTVGPRTAVDAAKHHDGEVLRFAERYAPTTPSVD</sequence>
<dbReference type="InterPro" id="IPR023631">
    <property type="entry name" value="Amidase_dom"/>
</dbReference>
<dbReference type="PANTHER" id="PTHR11895:SF76">
    <property type="entry name" value="INDOLEACETAMIDE HYDROLASE"/>
    <property type="match status" value="1"/>
</dbReference>
<evidence type="ECO:0000256" key="1">
    <source>
        <dbReference type="ARBA" id="ARBA00009199"/>
    </source>
</evidence>
<comment type="similarity">
    <text evidence="1">Belongs to the amidase family.</text>
</comment>
<reference evidence="3" key="1">
    <citation type="submission" date="2021-01" db="EMBL/GenBank/DDBJ databases">
        <authorList>
            <person name="Corre E."/>
            <person name="Pelletier E."/>
            <person name="Niang G."/>
            <person name="Scheremetjew M."/>
            <person name="Finn R."/>
            <person name="Kale V."/>
            <person name="Holt S."/>
            <person name="Cochrane G."/>
            <person name="Meng A."/>
            <person name="Brown T."/>
            <person name="Cohen L."/>
        </authorList>
    </citation>
    <scope>NUCLEOTIDE SEQUENCE</scope>
</reference>
<dbReference type="Gene3D" id="3.90.1300.10">
    <property type="entry name" value="Amidase signature (AS) domain"/>
    <property type="match status" value="1"/>
</dbReference>
<gene>
    <name evidence="3" type="ORF">NSCI0253_LOCUS46328</name>
</gene>
<dbReference type="PROSITE" id="PS00571">
    <property type="entry name" value="AMIDASES"/>
    <property type="match status" value="1"/>
</dbReference>
<dbReference type="InterPro" id="IPR020556">
    <property type="entry name" value="Amidase_CS"/>
</dbReference>